<keyword evidence="6" id="KW-1185">Reference proteome</keyword>
<protein>
    <submittedName>
        <fullName evidence="5">Biotin-dependent carboxyltransferase family protein</fullName>
    </submittedName>
</protein>
<dbReference type="InterPro" id="IPR029000">
    <property type="entry name" value="Cyclophilin-like_dom_sf"/>
</dbReference>
<feature type="domain" description="Carboxyltransferase" evidence="4">
    <location>
        <begin position="24"/>
        <end position="317"/>
    </location>
</feature>
<dbReference type="RefSeq" id="WP_379023108.1">
    <property type="nucleotide sequence ID" value="NZ_JBHRTA010000037.1"/>
</dbReference>
<organism evidence="5 6">
    <name type="scientific">Parapedobacter deserti</name>
    <dbReference type="NCBI Taxonomy" id="1912957"/>
    <lineage>
        <taxon>Bacteria</taxon>
        <taxon>Pseudomonadati</taxon>
        <taxon>Bacteroidota</taxon>
        <taxon>Sphingobacteriia</taxon>
        <taxon>Sphingobacteriales</taxon>
        <taxon>Sphingobacteriaceae</taxon>
        <taxon>Parapedobacter</taxon>
    </lineage>
</organism>
<evidence type="ECO:0000259" key="4">
    <source>
        <dbReference type="SMART" id="SM00797"/>
    </source>
</evidence>
<sequence length="336" mass="35984">MQIEVISPGMLVTLQDQGRTGHRRAGVPAAGCMDPVAAAIANSLVGNDRNDAVIEMAYGGAVFLAVSDLLIAICGGGCELRIGSRTLPSWRPVFVPAGSRLSFTSASTQIYSYLAIAGGWHCPVVLESRSTYLFAAFGGMEGRGLRKGDRLANQPRISSASQALLLHLANGAEPTYPNWGVNPSALAAYGSGVIRFIKGHEYQWFSASSIRCFEKSTFVVSRQSNRMGYTLKGPSLKRGGKRELYSTAVVTGTIQVTAAGDVIVLMADSQTTGGYPRIGQVAAVDISVFAQLRPGDAIRFVPIDLDEAETLYLRQQYGLARLKNVLSLVDKPYTEE</sequence>
<proteinExistence type="predicted"/>
<dbReference type="NCBIfam" id="TIGR00724">
    <property type="entry name" value="urea_amlyse_rel"/>
    <property type="match status" value="1"/>
</dbReference>
<evidence type="ECO:0000256" key="2">
    <source>
        <dbReference type="ARBA" id="ARBA00022801"/>
    </source>
</evidence>
<dbReference type="PANTHER" id="PTHR43309">
    <property type="entry name" value="5-OXOPROLINASE SUBUNIT C"/>
    <property type="match status" value="1"/>
</dbReference>
<keyword evidence="2" id="KW-0378">Hydrolase</keyword>
<dbReference type="Proteomes" id="UP001595526">
    <property type="component" value="Unassembled WGS sequence"/>
</dbReference>
<evidence type="ECO:0000313" key="6">
    <source>
        <dbReference type="Proteomes" id="UP001595526"/>
    </source>
</evidence>
<evidence type="ECO:0000313" key="5">
    <source>
        <dbReference type="EMBL" id="MFC3198446.1"/>
    </source>
</evidence>
<keyword evidence="3" id="KW-0067">ATP-binding</keyword>
<dbReference type="SUPFAM" id="SSF50891">
    <property type="entry name" value="Cyclophilin-like"/>
    <property type="match status" value="1"/>
</dbReference>
<gene>
    <name evidence="5" type="ORF">ACFOET_12550</name>
</gene>
<evidence type="ECO:0000256" key="1">
    <source>
        <dbReference type="ARBA" id="ARBA00022741"/>
    </source>
</evidence>
<dbReference type="InterPro" id="IPR003778">
    <property type="entry name" value="CT_A_B"/>
</dbReference>
<name>A0ABV7JNQ8_9SPHI</name>
<dbReference type="Pfam" id="PF02626">
    <property type="entry name" value="CT_A_B"/>
    <property type="match status" value="1"/>
</dbReference>
<dbReference type="EMBL" id="JBHRTA010000037">
    <property type="protein sequence ID" value="MFC3198446.1"/>
    <property type="molecule type" value="Genomic_DNA"/>
</dbReference>
<dbReference type="PANTHER" id="PTHR43309:SF3">
    <property type="entry name" value="5-OXOPROLINASE SUBUNIT C"/>
    <property type="match status" value="1"/>
</dbReference>
<comment type="caution">
    <text evidence="5">The sequence shown here is derived from an EMBL/GenBank/DDBJ whole genome shotgun (WGS) entry which is preliminary data.</text>
</comment>
<reference evidence="6" key="1">
    <citation type="journal article" date="2019" name="Int. J. Syst. Evol. Microbiol.">
        <title>The Global Catalogue of Microorganisms (GCM) 10K type strain sequencing project: providing services to taxonomists for standard genome sequencing and annotation.</title>
        <authorList>
            <consortium name="The Broad Institute Genomics Platform"/>
            <consortium name="The Broad Institute Genome Sequencing Center for Infectious Disease"/>
            <person name="Wu L."/>
            <person name="Ma J."/>
        </authorList>
    </citation>
    <scope>NUCLEOTIDE SEQUENCE [LARGE SCALE GENOMIC DNA]</scope>
    <source>
        <strain evidence="6">KCTC 52416</strain>
    </source>
</reference>
<dbReference type="Gene3D" id="2.40.100.10">
    <property type="entry name" value="Cyclophilin-like"/>
    <property type="match status" value="1"/>
</dbReference>
<keyword evidence="1" id="KW-0547">Nucleotide-binding</keyword>
<accession>A0ABV7JNQ8</accession>
<evidence type="ECO:0000256" key="3">
    <source>
        <dbReference type="ARBA" id="ARBA00022840"/>
    </source>
</evidence>
<dbReference type="SMART" id="SM00797">
    <property type="entry name" value="AHS2"/>
    <property type="match status" value="1"/>
</dbReference>
<dbReference type="InterPro" id="IPR052708">
    <property type="entry name" value="PxpC"/>
</dbReference>